<feature type="region of interest" description="Disordered" evidence="1">
    <location>
        <begin position="435"/>
        <end position="455"/>
    </location>
</feature>
<protein>
    <recommendedName>
        <fullName evidence="3">Glucose/Sorbosone dehydrogenase domain-containing protein</fullName>
    </recommendedName>
</protein>
<dbReference type="InterPro" id="IPR011041">
    <property type="entry name" value="Quinoprot_gluc/sorb_DH_b-prop"/>
</dbReference>
<keyword evidence="2" id="KW-0812">Transmembrane</keyword>
<dbReference type="InterPro" id="IPR011042">
    <property type="entry name" value="6-blade_b-propeller_TolB-like"/>
</dbReference>
<dbReference type="AlphaFoldDB" id="A0A1H2RC23"/>
<sequence>MRISNKALRGVSFGATAMLALGAATEAGARSVTLTLVSGLSNGGPVADGVAVPGAPDAVLLLELRGGAISLVDRATGSSTPFLAPIGFEGAPLSSQAWAAAYSLALAPDFATSGLFYVSFSTGDRRNVLVEYRADPGAMTVDPATQRQVLSIDPWVAPSAGAHMGGAISFGPDGHLYMTTGDNDGPFGAGSGNPGQDVTSRLGKVLRIDPTGGDAFPDDPANNYAIPPGNPDLGPGADPAIFALGLRNPFKGKWDAAGEMFLVADVGEDAWEEVNRLSPGANYGWDAAEGPDAAGGEASLAGEPMLPVHAYSHAAGPFGGISVTGGLIASGGPAALDGLYLFTDYGVAAKAMNAPFWTLDPGDFGAGALAWDVTTSGGALTRPIGYAQDAGGRIYLFDQDGEVWEVVSAAVPAPAAGLLLAAGVGVLASRGWRRRQATSPKITPASTAPTSPKPT</sequence>
<dbReference type="STRING" id="356660.SAMN05444336_101309"/>
<feature type="domain" description="Glucose/Sorbosone dehydrogenase" evidence="3">
    <location>
        <begin position="56"/>
        <end position="294"/>
    </location>
</feature>
<feature type="compositionally biased region" description="Low complexity" evidence="1">
    <location>
        <begin position="437"/>
        <end position="455"/>
    </location>
</feature>
<reference evidence="4 5" key="1">
    <citation type="submission" date="2016-10" db="EMBL/GenBank/DDBJ databases">
        <authorList>
            <person name="de Groot N.N."/>
        </authorList>
    </citation>
    <scope>NUCLEOTIDE SEQUENCE [LARGE SCALE GENOMIC DNA]</scope>
    <source>
        <strain evidence="4 5">DSM 17890</strain>
    </source>
</reference>
<evidence type="ECO:0000256" key="1">
    <source>
        <dbReference type="SAM" id="MobiDB-lite"/>
    </source>
</evidence>
<dbReference type="RefSeq" id="WP_092679372.1">
    <property type="nucleotide sequence ID" value="NZ_FNMZ01000001.1"/>
</dbReference>
<dbReference type="InterPro" id="IPR012938">
    <property type="entry name" value="Glc/Sorbosone_DH"/>
</dbReference>
<evidence type="ECO:0000259" key="3">
    <source>
        <dbReference type="Pfam" id="PF07995"/>
    </source>
</evidence>
<organism evidence="4 5">
    <name type="scientific">Albimonas donghaensis</name>
    <dbReference type="NCBI Taxonomy" id="356660"/>
    <lineage>
        <taxon>Bacteria</taxon>
        <taxon>Pseudomonadati</taxon>
        <taxon>Pseudomonadota</taxon>
        <taxon>Alphaproteobacteria</taxon>
        <taxon>Rhodobacterales</taxon>
        <taxon>Paracoccaceae</taxon>
        <taxon>Albimonas</taxon>
    </lineage>
</organism>
<dbReference type="Gene3D" id="2.120.10.30">
    <property type="entry name" value="TolB, C-terminal domain"/>
    <property type="match status" value="1"/>
</dbReference>
<accession>A0A1H2RC23</accession>
<dbReference type="PANTHER" id="PTHR19328:SF13">
    <property type="entry name" value="HIPL1 PROTEIN"/>
    <property type="match status" value="1"/>
</dbReference>
<evidence type="ECO:0000256" key="2">
    <source>
        <dbReference type="SAM" id="Phobius"/>
    </source>
</evidence>
<dbReference type="EMBL" id="FNMZ01000001">
    <property type="protein sequence ID" value="SDW17026.1"/>
    <property type="molecule type" value="Genomic_DNA"/>
</dbReference>
<dbReference type="Proteomes" id="UP000199118">
    <property type="component" value="Unassembled WGS sequence"/>
</dbReference>
<evidence type="ECO:0000313" key="4">
    <source>
        <dbReference type="EMBL" id="SDW17026.1"/>
    </source>
</evidence>
<keyword evidence="2" id="KW-0472">Membrane</keyword>
<dbReference type="Pfam" id="PF07995">
    <property type="entry name" value="GSDH"/>
    <property type="match status" value="1"/>
</dbReference>
<gene>
    <name evidence="4" type="ORF">SAMN05444336_101309</name>
</gene>
<dbReference type="OrthoDB" id="9773411at2"/>
<proteinExistence type="predicted"/>
<dbReference type="PANTHER" id="PTHR19328">
    <property type="entry name" value="HEDGEHOG-INTERACTING PROTEIN"/>
    <property type="match status" value="1"/>
</dbReference>
<dbReference type="SUPFAM" id="SSF50952">
    <property type="entry name" value="Soluble quinoprotein glucose dehydrogenase"/>
    <property type="match status" value="1"/>
</dbReference>
<name>A0A1H2RC23_9RHOB</name>
<keyword evidence="5" id="KW-1185">Reference proteome</keyword>
<keyword evidence="2" id="KW-1133">Transmembrane helix</keyword>
<feature type="transmembrane region" description="Helical" evidence="2">
    <location>
        <begin position="406"/>
        <end position="428"/>
    </location>
</feature>
<evidence type="ECO:0000313" key="5">
    <source>
        <dbReference type="Proteomes" id="UP000199118"/>
    </source>
</evidence>